<dbReference type="GO" id="GO:0016020">
    <property type="term" value="C:membrane"/>
    <property type="evidence" value="ECO:0007669"/>
    <property type="project" value="UniProtKB-SubCell"/>
</dbReference>
<sequence>MIKGYLVTAFPLRDPQIEKFKRILEEVLQGEVSLRPLRDETLWGVAGIGFESRFSKGYFVFADEKLHPDMDLLRERLEGEIGQQIVMKRTLDETLEGEFALILDLATILRGELVSAFPMDDEEITKLETEFERKMGKKVFLEAGVDKSLLGGFVCTIDKVCFDCSLRTRLVSLKEHIMAKEV</sequence>
<dbReference type="GO" id="GO:0046933">
    <property type="term" value="F:proton-transporting ATP synthase activity, rotational mechanism"/>
    <property type="evidence" value="ECO:0007669"/>
    <property type="project" value="InterPro"/>
</dbReference>
<evidence type="ECO:0000256" key="2">
    <source>
        <dbReference type="ARBA" id="ARBA00022448"/>
    </source>
</evidence>
<evidence type="ECO:0000256" key="4">
    <source>
        <dbReference type="ARBA" id="ARBA00023065"/>
    </source>
</evidence>
<evidence type="ECO:0000313" key="8">
    <source>
        <dbReference type="Proteomes" id="UP000623172"/>
    </source>
</evidence>
<evidence type="ECO:0000256" key="5">
    <source>
        <dbReference type="ARBA" id="ARBA00023136"/>
    </source>
</evidence>
<organism evidence="7 8">
    <name type="scientific">Gehongia tenuis</name>
    <dbReference type="NCBI Taxonomy" id="2763655"/>
    <lineage>
        <taxon>Bacteria</taxon>
        <taxon>Bacillati</taxon>
        <taxon>Bacillota</taxon>
        <taxon>Clostridia</taxon>
        <taxon>Christensenellales</taxon>
        <taxon>Christensenellaceae</taxon>
        <taxon>Gehongia</taxon>
    </lineage>
</organism>
<keyword evidence="2" id="KW-0813">Transport</keyword>
<reference evidence="7" key="1">
    <citation type="submission" date="2020-08" db="EMBL/GenBank/DDBJ databases">
        <title>Genome public.</title>
        <authorList>
            <person name="Liu C."/>
            <person name="Sun Q."/>
        </authorList>
    </citation>
    <scope>NUCLEOTIDE SEQUENCE</scope>
    <source>
        <strain evidence="7">NSJ-53</strain>
    </source>
</reference>
<dbReference type="EMBL" id="JACRSR010000001">
    <property type="protein sequence ID" value="MBC8530608.1"/>
    <property type="molecule type" value="Genomic_DNA"/>
</dbReference>
<keyword evidence="8" id="KW-1185">Reference proteome</keyword>
<dbReference type="Proteomes" id="UP000623172">
    <property type="component" value="Unassembled WGS sequence"/>
</dbReference>
<name>A0A926D3G0_9FIRM</name>
<protein>
    <submittedName>
        <fullName evidence="7">F0F1 ATP synthase subunit delta</fullName>
    </submittedName>
</protein>
<keyword evidence="4" id="KW-0406">Ion transport</keyword>
<keyword evidence="3" id="KW-0375">Hydrogen ion transport</keyword>
<gene>
    <name evidence="7" type="ORF">H8696_01935</name>
</gene>
<evidence type="ECO:0000256" key="6">
    <source>
        <dbReference type="ARBA" id="ARBA00023310"/>
    </source>
</evidence>
<dbReference type="AlphaFoldDB" id="A0A926D3G0"/>
<keyword evidence="6" id="KW-0066">ATP synthesis</keyword>
<accession>A0A926D3G0</accession>
<proteinExistence type="predicted"/>
<comment type="caution">
    <text evidence="7">The sequence shown here is derived from an EMBL/GenBank/DDBJ whole genome shotgun (WGS) entry which is preliminary data.</text>
</comment>
<dbReference type="RefSeq" id="WP_249314580.1">
    <property type="nucleotide sequence ID" value="NZ_JACRSR010000001.1"/>
</dbReference>
<keyword evidence="5" id="KW-0472">Membrane</keyword>
<evidence type="ECO:0000313" key="7">
    <source>
        <dbReference type="EMBL" id="MBC8530608.1"/>
    </source>
</evidence>
<dbReference type="InterPro" id="IPR000711">
    <property type="entry name" value="ATPase_OSCP/dsu"/>
</dbReference>
<evidence type="ECO:0000256" key="3">
    <source>
        <dbReference type="ARBA" id="ARBA00022781"/>
    </source>
</evidence>
<evidence type="ECO:0000256" key="1">
    <source>
        <dbReference type="ARBA" id="ARBA00004370"/>
    </source>
</evidence>
<comment type="subcellular location">
    <subcellularLocation>
        <location evidence="1">Membrane</location>
    </subcellularLocation>
</comment>
<dbReference type="Pfam" id="PF00213">
    <property type="entry name" value="OSCP"/>
    <property type="match status" value="1"/>
</dbReference>